<gene>
    <name evidence="1" type="ORF">E2C01_050359</name>
</gene>
<dbReference type="EMBL" id="VSRR010013910">
    <property type="protein sequence ID" value="MPC56399.1"/>
    <property type="molecule type" value="Genomic_DNA"/>
</dbReference>
<organism evidence="1 2">
    <name type="scientific">Portunus trituberculatus</name>
    <name type="common">Swimming crab</name>
    <name type="synonym">Neptunus trituberculatus</name>
    <dbReference type="NCBI Taxonomy" id="210409"/>
    <lineage>
        <taxon>Eukaryota</taxon>
        <taxon>Metazoa</taxon>
        <taxon>Ecdysozoa</taxon>
        <taxon>Arthropoda</taxon>
        <taxon>Crustacea</taxon>
        <taxon>Multicrustacea</taxon>
        <taxon>Malacostraca</taxon>
        <taxon>Eumalacostraca</taxon>
        <taxon>Eucarida</taxon>
        <taxon>Decapoda</taxon>
        <taxon>Pleocyemata</taxon>
        <taxon>Brachyura</taxon>
        <taxon>Eubrachyura</taxon>
        <taxon>Portunoidea</taxon>
        <taxon>Portunidae</taxon>
        <taxon>Portuninae</taxon>
        <taxon>Portunus</taxon>
    </lineage>
</organism>
<dbReference type="Proteomes" id="UP000324222">
    <property type="component" value="Unassembled WGS sequence"/>
</dbReference>
<accession>A0A5B7GFW5</accession>
<sequence length="68" mass="7757">MYLNFWTEGKNNSSKFELDQEIGKVIRLGSFSEVGKRPNESENEIAGSVEEIMTRKGKLANDTEFKDI</sequence>
<dbReference type="AlphaFoldDB" id="A0A5B7GFW5"/>
<comment type="caution">
    <text evidence="1">The sequence shown here is derived from an EMBL/GenBank/DDBJ whole genome shotgun (WGS) entry which is preliminary data.</text>
</comment>
<keyword evidence="2" id="KW-1185">Reference proteome</keyword>
<evidence type="ECO:0000313" key="2">
    <source>
        <dbReference type="Proteomes" id="UP000324222"/>
    </source>
</evidence>
<reference evidence="1 2" key="1">
    <citation type="submission" date="2019-05" db="EMBL/GenBank/DDBJ databases">
        <title>Another draft genome of Portunus trituberculatus and its Hox gene families provides insights of decapod evolution.</title>
        <authorList>
            <person name="Jeong J.-H."/>
            <person name="Song I."/>
            <person name="Kim S."/>
            <person name="Choi T."/>
            <person name="Kim D."/>
            <person name="Ryu S."/>
            <person name="Kim W."/>
        </authorList>
    </citation>
    <scope>NUCLEOTIDE SEQUENCE [LARGE SCALE GENOMIC DNA]</scope>
    <source>
        <tissue evidence="1">Muscle</tissue>
    </source>
</reference>
<evidence type="ECO:0000313" key="1">
    <source>
        <dbReference type="EMBL" id="MPC56399.1"/>
    </source>
</evidence>
<protein>
    <submittedName>
        <fullName evidence="1">Uncharacterized protein</fullName>
    </submittedName>
</protein>
<name>A0A5B7GFW5_PORTR</name>
<proteinExistence type="predicted"/>